<dbReference type="OMA" id="SYAANMW"/>
<keyword evidence="1" id="KW-0732">Signal</keyword>
<keyword evidence="3" id="KW-1185">Reference proteome</keyword>
<dbReference type="PANTHER" id="PTHR31354">
    <property type="entry name" value="OS01G0793500 PROTEIN"/>
    <property type="match status" value="1"/>
</dbReference>
<dbReference type="PhylomeDB" id="A0A0D2WSG0"/>
<organism evidence="2 3">
    <name type="scientific">Capsaspora owczarzaki (strain ATCC 30864)</name>
    <dbReference type="NCBI Taxonomy" id="595528"/>
    <lineage>
        <taxon>Eukaryota</taxon>
        <taxon>Filasterea</taxon>
        <taxon>Capsaspora</taxon>
    </lineage>
</organism>
<dbReference type="PANTHER" id="PTHR31354:SF2">
    <property type="entry name" value="OS01G0793500 PROTEIN"/>
    <property type="match status" value="1"/>
</dbReference>
<sequence>MRAFVCLALLALAASSLAAHSPEQLLSQGYESQKTFRDKQVFHHAGKGHTVVIDHVEQIAPKSQGELFDSMMPHHENRMKRINKRAEELGNPYAPDLYWGWIPIYINSLNMNQTITFAGGCFAVNTLSMVYDQTAGSATMTLTSSKPLNTFCEDYYFFATVTSWHGQIVKAAGVQVIEWEKFSPAELEDIGRNGFRVFRFLQNEVETLVDIYETLQLFLGALGLNTGGNSSTHVPTQTAENNLKFLHDYANLTMVPRTTIEVPLDPSEIESGDFIGIVRLDGLDPTIMWGSGSALGHTTVALWIDGELNICESQSKSNYWPVNLVQCNPYADWIKYATAADYNVIHLPLSPEKRAQFNETAAIAFVKSVVGNLYGFQNMLFTWLDTPDQNMPAPVDQHYLVVMLSLLDPILEPLLVELHTPSLWNVAFNRRLGTAYTRCVEIFAHAAAHNVSFGQLISMPEQDWWIYAGHEPWYPDGIAMVCDVFVCYTYKAGGLFGNLTDSINCAEFTPLDVYELAWFDTAPIPAKCQAADPGNKWCQILGKYRIQLPEFNTVQPFAHMRENCPSMPPYADRYNPIAKATC</sequence>
<gene>
    <name evidence="2" type="ORF">CAOG_005572</name>
</gene>
<feature type="chain" id="PRO_5002255208" evidence="1">
    <location>
        <begin position="19"/>
        <end position="582"/>
    </location>
</feature>
<dbReference type="AlphaFoldDB" id="A0A0D2WSG0"/>
<dbReference type="OrthoDB" id="1847654at2759"/>
<evidence type="ECO:0000256" key="1">
    <source>
        <dbReference type="SAM" id="SignalP"/>
    </source>
</evidence>
<dbReference type="InParanoid" id="A0A0D2WSG0"/>
<feature type="signal peptide" evidence="1">
    <location>
        <begin position="1"/>
        <end position="18"/>
    </location>
</feature>
<reference evidence="3" key="1">
    <citation type="submission" date="2011-02" db="EMBL/GenBank/DDBJ databases">
        <title>The Genome Sequence of Capsaspora owczarzaki ATCC 30864.</title>
        <authorList>
            <person name="Russ C."/>
            <person name="Cuomo C."/>
            <person name="Burger G."/>
            <person name="Gray M.W."/>
            <person name="Holland P.W.H."/>
            <person name="King N."/>
            <person name="Lang F.B.F."/>
            <person name="Roger A.J."/>
            <person name="Ruiz-Trillo I."/>
            <person name="Young S.K."/>
            <person name="Zeng Q."/>
            <person name="Gargeya S."/>
            <person name="Alvarado L."/>
            <person name="Berlin A."/>
            <person name="Chapman S.B."/>
            <person name="Chen Z."/>
            <person name="Freedman E."/>
            <person name="Gellesch M."/>
            <person name="Goldberg J."/>
            <person name="Griggs A."/>
            <person name="Gujja S."/>
            <person name="Heilman E."/>
            <person name="Heiman D."/>
            <person name="Howarth C."/>
            <person name="Mehta T."/>
            <person name="Neiman D."/>
            <person name="Pearson M."/>
            <person name="Roberts A."/>
            <person name="Saif S."/>
            <person name="Shea T."/>
            <person name="Shenoy N."/>
            <person name="Sisk P."/>
            <person name="Stolte C."/>
            <person name="Sykes S."/>
            <person name="White J."/>
            <person name="Yandava C."/>
            <person name="Haas B."/>
            <person name="Nusbaum C."/>
            <person name="Birren B."/>
        </authorList>
    </citation>
    <scope>NUCLEOTIDE SEQUENCE</scope>
    <source>
        <strain evidence="3">ATCC 30864</strain>
    </source>
</reference>
<name>A0A0D2WSG0_CAPO3</name>
<protein>
    <submittedName>
        <fullName evidence="2">Uncharacterized protein</fullName>
    </submittedName>
</protein>
<accession>A0A0D2WSG0</accession>
<dbReference type="Proteomes" id="UP000008743">
    <property type="component" value="Unassembled WGS sequence"/>
</dbReference>
<proteinExistence type="predicted"/>
<dbReference type="eggNOG" id="ENOG502QPWP">
    <property type="taxonomic scope" value="Eukaryota"/>
</dbReference>
<evidence type="ECO:0000313" key="2">
    <source>
        <dbReference type="EMBL" id="KJE95080.1"/>
    </source>
</evidence>
<dbReference type="EMBL" id="KE346368">
    <property type="protein sequence ID" value="KJE95080.1"/>
    <property type="molecule type" value="Genomic_DNA"/>
</dbReference>
<dbReference type="RefSeq" id="XP_004346245.1">
    <property type="nucleotide sequence ID" value="XM_004346195.2"/>
</dbReference>
<dbReference type="STRING" id="595528.A0A0D2WSG0"/>
<evidence type="ECO:0000313" key="3">
    <source>
        <dbReference type="Proteomes" id="UP000008743"/>
    </source>
</evidence>